<gene>
    <name evidence="3" type="ORF">HQ394_13900</name>
</gene>
<accession>A0A7H1N3D3</accession>
<dbReference type="EMBL" id="CP053923">
    <property type="protein sequence ID" value="QNT70219.1"/>
    <property type="molecule type" value="Genomic_DNA"/>
</dbReference>
<dbReference type="AlphaFoldDB" id="A0A7H1N3D3"/>
<feature type="transmembrane region" description="Helical" evidence="1">
    <location>
        <begin position="75"/>
        <end position="96"/>
    </location>
</feature>
<organism evidence="3 4">
    <name type="scientific">Defluviicoccus vanus</name>
    <dbReference type="NCBI Taxonomy" id="111831"/>
    <lineage>
        <taxon>Bacteria</taxon>
        <taxon>Pseudomonadati</taxon>
        <taxon>Pseudomonadota</taxon>
        <taxon>Alphaproteobacteria</taxon>
        <taxon>Rhodospirillales</taxon>
        <taxon>Rhodospirillaceae</taxon>
        <taxon>Defluviicoccus</taxon>
    </lineage>
</organism>
<dbReference type="Proteomes" id="UP000516369">
    <property type="component" value="Chromosome"/>
</dbReference>
<reference evidence="3 4" key="1">
    <citation type="submission" date="2020-05" db="EMBL/GenBank/DDBJ databases">
        <title>Complete closed genome sequence of Defluviicoccus vanus.</title>
        <authorList>
            <person name="Bessarab I."/>
            <person name="Arumugam K."/>
            <person name="Maszenan A.M."/>
            <person name="Seviour R.J."/>
            <person name="Williams R.B."/>
        </authorList>
    </citation>
    <scope>NUCLEOTIDE SEQUENCE [LARGE SCALE GENOMIC DNA]</scope>
    <source>
        <strain evidence="3 4">Ben 114</strain>
    </source>
</reference>
<keyword evidence="1" id="KW-0812">Transmembrane</keyword>
<proteinExistence type="predicted"/>
<protein>
    <submittedName>
        <fullName evidence="3">DUF2231 domain-containing protein</fullName>
    </submittedName>
</protein>
<keyword evidence="1" id="KW-0472">Membrane</keyword>
<name>A0A7H1N3D3_9PROT</name>
<dbReference type="KEGG" id="dvn:HQ394_13900"/>
<feature type="domain" description="DUF2231" evidence="2">
    <location>
        <begin position="2"/>
        <end position="141"/>
    </location>
</feature>
<dbReference type="Pfam" id="PF09990">
    <property type="entry name" value="DUF2231"/>
    <property type="match status" value="1"/>
</dbReference>
<evidence type="ECO:0000313" key="3">
    <source>
        <dbReference type="EMBL" id="QNT70219.1"/>
    </source>
</evidence>
<evidence type="ECO:0000259" key="2">
    <source>
        <dbReference type="Pfam" id="PF09990"/>
    </source>
</evidence>
<dbReference type="RefSeq" id="WP_190260705.1">
    <property type="nucleotide sequence ID" value="NZ_CP053923.1"/>
</dbReference>
<evidence type="ECO:0000313" key="4">
    <source>
        <dbReference type="Proteomes" id="UP000516369"/>
    </source>
</evidence>
<sequence>MFPLHPVLVHFPIALFAVALAADAVGRLRANALANALGFCCLLLAVVGAAGAVVTGSADMLRADLAMATHAFVHLHRDIGLVLLAALVCLAIWRCLEWRRGGGGGQVGWPYLLAASVVFVLLTFQGWFGGQLVYGLGAGVAAAGQGVVSPEEGQLGLAPFAPLTGAVHPHQGHAH</sequence>
<feature type="transmembrane region" description="Helical" evidence="1">
    <location>
        <begin position="108"/>
        <end position="128"/>
    </location>
</feature>
<feature type="transmembrane region" description="Helical" evidence="1">
    <location>
        <begin position="32"/>
        <end position="55"/>
    </location>
</feature>
<keyword evidence="4" id="KW-1185">Reference proteome</keyword>
<evidence type="ECO:0000256" key="1">
    <source>
        <dbReference type="SAM" id="Phobius"/>
    </source>
</evidence>
<dbReference type="InterPro" id="IPR019251">
    <property type="entry name" value="DUF2231_TM"/>
</dbReference>
<feature type="transmembrane region" description="Helical" evidence="1">
    <location>
        <begin position="6"/>
        <end position="25"/>
    </location>
</feature>
<keyword evidence="1" id="KW-1133">Transmembrane helix</keyword>